<keyword evidence="2" id="KW-1185">Reference proteome</keyword>
<dbReference type="RefSeq" id="WP_379865235.1">
    <property type="nucleotide sequence ID" value="NZ_JBHTBW010000037.1"/>
</dbReference>
<dbReference type="InterPro" id="IPR008497">
    <property type="entry name" value="DUF779"/>
</dbReference>
<evidence type="ECO:0000313" key="2">
    <source>
        <dbReference type="Proteomes" id="UP001596500"/>
    </source>
</evidence>
<organism evidence="1 2">
    <name type="scientific">Laceyella putida</name>
    <dbReference type="NCBI Taxonomy" id="110101"/>
    <lineage>
        <taxon>Bacteria</taxon>
        <taxon>Bacillati</taxon>
        <taxon>Bacillota</taxon>
        <taxon>Bacilli</taxon>
        <taxon>Bacillales</taxon>
        <taxon>Thermoactinomycetaceae</taxon>
        <taxon>Laceyella</taxon>
    </lineage>
</organism>
<name>A0ABW2RLG4_9BACL</name>
<accession>A0ABW2RLG4</accession>
<dbReference type="Pfam" id="PF05610">
    <property type="entry name" value="DUF779"/>
    <property type="match status" value="1"/>
</dbReference>
<sequence length="129" mass="14771">MEELVKRVVATDEAKKVIRRLQRKHGELMFHQSGGCCDGSAPMCFRKGDFRVGGSDVLLGEIEGCPFYISRSQFEYWKHTQLIVDVTEGRGASFSLEIPLGIRFLIRSRLYDPDERKRLSPVFSVTRKC</sequence>
<dbReference type="Proteomes" id="UP001596500">
    <property type="component" value="Unassembled WGS sequence"/>
</dbReference>
<dbReference type="EMBL" id="JBHTBW010000037">
    <property type="protein sequence ID" value="MFC7441773.1"/>
    <property type="molecule type" value="Genomic_DNA"/>
</dbReference>
<gene>
    <name evidence="1" type="ORF">ACFQNG_11760</name>
</gene>
<reference evidence="2" key="1">
    <citation type="journal article" date="2019" name="Int. J. Syst. Evol. Microbiol.">
        <title>The Global Catalogue of Microorganisms (GCM) 10K type strain sequencing project: providing services to taxonomists for standard genome sequencing and annotation.</title>
        <authorList>
            <consortium name="The Broad Institute Genomics Platform"/>
            <consortium name="The Broad Institute Genome Sequencing Center for Infectious Disease"/>
            <person name="Wu L."/>
            <person name="Ma J."/>
        </authorList>
    </citation>
    <scope>NUCLEOTIDE SEQUENCE [LARGE SCALE GENOMIC DNA]</scope>
    <source>
        <strain evidence="2">CGMCC 1.12942</strain>
    </source>
</reference>
<evidence type="ECO:0000313" key="1">
    <source>
        <dbReference type="EMBL" id="MFC7441773.1"/>
    </source>
</evidence>
<dbReference type="PIRSF" id="PIRSF009151">
    <property type="entry name" value="DUF779"/>
    <property type="match status" value="1"/>
</dbReference>
<comment type="caution">
    <text evidence="1">The sequence shown here is derived from an EMBL/GenBank/DDBJ whole genome shotgun (WGS) entry which is preliminary data.</text>
</comment>
<proteinExistence type="predicted"/>
<protein>
    <submittedName>
        <fullName evidence="1">DUF779 domain-containing protein</fullName>
    </submittedName>
</protein>